<evidence type="ECO:0000256" key="12">
    <source>
        <dbReference type="RuleBase" id="RU003784"/>
    </source>
</evidence>
<dbReference type="PANTHER" id="PTHR11088:SF60">
    <property type="entry name" value="TRNA DIMETHYLALLYLTRANSFERASE"/>
    <property type="match status" value="1"/>
</dbReference>
<dbReference type="AlphaFoldDB" id="A0A556CFN3"/>
<dbReference type="EC" id="2.5.1.75" evidence="10"/>
<evidence type="ECO:0000256" key="8">
    <source>
        <dbReference type="ARBA" id="ARBA00022842"/>
    </source>
</evidence>
<evidence type="ECO:0000256" key="13">
    <source>
        <dbReference type="RuleBase" id="RU003785"/>
    </source>
</evidence>
<dbReference type="GO" id="GO:0052381">
    <property type="term" value="F:tRNA dimethylallyltransferase activity"/>
    <property type="evidence" value="ECO:0007669"/>
    <property type="project" value="UniProtKB-UniRule"/>
</dbReference>
<reference evidence="14 15" key="1">
    <citation type="submission" date="2019-07" db="EMBL/GenBank/DDBJ databases">
        <title>Draft genome sequence of Brevibacterium aurantiacum XU54 isolated from Xinjiang China.</title>
        <authorList>
            <person name="Xu X."/>
        </authorList>
    </citation>
    <scope>NUCLEOTIDE SEQUENCE [LARGE SCALE GENOMIC DNA]</scope>
    <source>
        <strain evidence="14 15">XU54</strain>
    </source>
</reference>
<keyword evidence="15" id="KW-1185">Reference proteome</keyword>
<keyword evidence="8 10" id="KW-0460">Magnesium</keyword>
<protein>
    <recommendedName>
        <fullName evidence="10">tRNA dimethylallyltransferase</fullName>
        <ecNumber evidence="10">2.5.1.75</ecNumber>
    </recommendedName>
    <alternativeName>
        <fullName evidence="10">Dimethylallyl diphosphate:tRNA dimethylallyltransferase</fullName>
        <shortName evidence="10">DMAPP:tRNA dimethylallyltransferase</shortName>
        <shortName evidence="10">DMATase</shortName>
    </alternativeName>
    <alternativeName>
        <fullName evidence="10">Isopentenyl-diphosphate:tRNA isopentenyltransferase</fullName>
        <shortName evidence="10">IPP transferase</shortName>
        <shortName evidence="10">IPPT</shortName>
        <shortName evidence="10">IPTase</shortName>
    </alternativeName>
</protein>
<comment type="caution">
    <text evidence="10">Lacks conserved residue(s) required for the propagation of feature annotation.</text>
</comment>
<evidence type="ECO:0000256" key="5">
    <source>
        <dbReference type="ARBA" id="ARBA00022694"/>
    </source>
</evidence>
<feature type="binding site" evidence="10">
    <location>
        <begin position="15"/>
        <end position="20"/>
    </location>
    <ligand>
        <name>substrate</name>
    </ligand>
</feature>
<comment type="caution">
    <text evidence="14">The sequence shown here is derived from an EMBL/GenBank/DDBJ whole genome shotgun (WGS) entry which is preliminary data.</text>
</comment>
<comment type="catalytic activity">
    <reaction evidence="9 10 11">
        <text>adenosine(37) in tRNA + dimethylallyl diphosphate = N(6)-dimethylallyladenosine(37) in tRNA + diphosphate</text>
        <dbReference type="Rhea" id="RHEA:26482"/>
        <dbReference type="Rhea" id="RHEA-COMP:10162"/>
        <dbReference type="Rhea" id="RHEA-COMP:10375"/>
        <dbReference type="ChEBI" id="CHEBI:33019"/>
        <dbReference type="ChEBI" id="CHEBI:57623"/>
        <dbReference type="ChEBI" id="CHEBI:74411"/>
        <dbReference type="ChEBI" id="CHEBI:74415"/>
        <dbReference type="EC" id="2.5.1.75"/>
    </reaction>
</comment>
<dbReference type="NCBIfam" id="TIGR00174">
    <property type="entry name" value="miaA"/>
    <property type="match status" value="1"/>
</dbReference>
<dbReference type="OrthoDB" id="9776390at2"/>
<evidence type="ECO:0000256" key="3">
    <source>
        <dbReference type="ARBA" id="ARBA00005842"/>
    </source>
</evidence>
<dbReference type="RefSeq" id="WP_143922553.1">
    <property type="nucleotide sequence ID" value="NZ_VLTK01000005.1"/>
</dbReference>
<keyword evidence="7 10" id="KW-0067">ATP-binding</keyword>
<dbReference type="Proteomes" id="UP000316406">
    <property type="component" value="Unassembled WGS sequence"/>
</dbReference>
<evidence type="ECO:0000256" key="6">
    <source>
        <dbReference type="ARBA" id="ARBA00022741"/>
    </source>
</evidence>
<evidence type="ECO:0000256" key="7">
    <source>
        <dbReference type="ARBA" id="ARBA00022840"/>
    </source>
</evidence>
<evidence type="ECO:0000256" key="1">
    <source>
        <dbReference type="ARBA" id="ARBA00001946"/>
    </source>
</evidence>
<comment type="function">
    <text evidence="2 10 12">Catalyzes the transfer of a dimethylallyl group onto the adenine at position 37 in tRNAs that read codons beginning with uridine, leading to the formation of N6-(dimethylallyl)adenosine (i(6)A).</text>
</comment>
<feature type="site" description="Interaction with substrate tRNA" evidence="10">
    <location>
        <position position="125"/>
    </location>
</feature>
<sequence>MSTADQPTITIAGATATGKSDLALNLAEHLGGEIVNTDSMQFYRGMDIGTAKLPVGQRRGIAHHLIDILDVREEANVQTFQRQSRKAIADIRARGKRPILVGGSGLYARAATDLMEFPGTDAEVRARIESEVEADRWGRHRHLQEVDPAAAAKITPNDSRRIVRALEVIELTGRPFSAQLPDYQAIEPTLHLGLSVERTTLHERIATRVGIMWEEGWVDEVRNLLDCGLAEGRTASRAIGYAQIQQYLAGELDKDAAQEQTTIRTRQFARRQDTWFRRDPRIAWIDATAGDHEANAAKALDILADTTATIADTAGPER</sequence>
<comment type="cofactor">
    <cofactor evidence="1 10">
        <name>Mg(2+)</name>
        <dbReference type="ChEBI" id="CHEBI:18420"/>
    </cofactor>
</comment>
<keyword evidence="6 10" id="KW-0547">Nucleotide-binding</keyword>
<dbReference type="Gene3D" id="3.40.50.300">
    <property type="entry name" value="P-loop containing nucleotide triphosphate hydrolases"/>
    <property type="match status" value="1"/>
</dbReference>
<dbReference type="HAMAP" id="MF_00185">
    <property type="entry name" value="IPP_trans"/>
    <property type="match status" value="1"/>
</dbReference>
<evidence type="ECO:0000313" key="14">
    <source>
        <dbReference type="EMBL" id="TSI16116.1"/>
    </source>
</evidence>
<evidence type="ECO:0000256" key="9">
    <source>
        <dbReference type="ARBA" id="ARBA00049563"/>
    </source>
</evidence>
<evidence type="ECO:0000256" key="2">
    <source>
        <dbReference type="ARBA" id="ARBA00003213"/>
    </source>
</evidence>
<comment type="similarity">
    <text evidence="3 10 13">Belongs to the IPP transferase family.</text>
</comment>
<comment type="subunit">
    <text evidence="10">Monomer.</text>
</comment>
<keyword evidence="5 10" id="KW-0819">tRNA processing</keyword>
<evidence type="ECO:0000256" key="10">
    <source>
        <dbReference type="HAMAP-Rule" id="MF_00185"/>
    </source>
</evidence>
<accession>A0A556CFN3</accession>
<dbReference type="EMBL" id="VLTK01000005">
    <property type="protein sequence ID" value="TSI16116.1"/>
    <property type="molecule type" value="Genomic_DNA"/>
</dbReference>
<feature type="region of interest" description="Interaction with substrate tRNA" evidence="10">
    <location>
        <begin position="38"/>
        <end position="41"/>
    </location>
</feature>
<name>A0A556CFN3_BREAU</name>
<evidence type="ECO:0000256" key="4">
    <source>
        <dbReference type="ARBA" id="ARBA00022679"/>
    </source>
</evidence>
<evidence type="ECO:0000313" key="15">
    <source>
        <dbReference type="Proteomes" id="UP000316406"/>
    </source>
</evidence>
<dbReference type="InterPro" id="IPR018022">
    <property type="entry name" value="IPT"/>
</dbReference>
<dbReference type="InterPro" id="IPR027417">
    <property type="entry name" value="P-loop_NTPase"/>
</dbReference>
<gene>
    <name evidence="10 14" type="primary">miaA</name>
    <name evidence="14" type="ORF">FO013_10855</name>
</gene>
<evidence type="ECO:0000256" key="11">
    <source>
        <dbReference type="RuleBase" id="RU003783"/>
    </source>
</evidence>
<dbReference type="FunFam" id="1.10.20.140:FF:000001">
    <property type="entry name" value="tRNA dimethylallyltransferase"/>
    <property type="match status" value="1"/>
</dbReference>
<keyword evidence="4 10" id="KW-0808">Transferase</keyword>
<dbReference type="InterPro" id="IPR039657">
    <property type="entry name" value="Dimethylallyltransferase"/>
</dbReference>
<dbReference type="GO" id="GO:0006400">
    <property type="term" value="P:tRNA modification"/>
    <property type="evidence" value="ECO:0007669"/>
    <property type="project" value="TreeGrafter"/>
</dbReference>
<dbReference type="Pfam" id="PF01715">
    <property type="entry name" value="IPPT"/>
    <property type="match status" value="1"/>
</dbReference>
<dbReference type="SUPFAM" id="SSF52540">
    <property type="entry name" value="P-loop containing nucleoside triphosphate hydrolases"/>
    <property type="match status" value="1"/>
</dbReference>
<dbReference type="GO" id="GO:0005524">
    <property type="term" value="F:ATP binding"/>
    <property type="evidence" value="ECO:0007669"/>
    <property type="project" value="UniProtKB-UniRule"/>
</dbReference>
<feature type="binding site" evidence="10">
    <location>
        <begin position="13"/>
        <end position="20"/>
    </location>
    <ligand>
        <name>ATP</name>
        <dbReference type="ChEBI" id="CHEBI:30616"/>
    </ligand>
</feature>
<feature type="site" description="Interaction with substrate tRNA" evidence="10">
    <location>
        <position position="104"/>
    </location>
</feature>
<dbReference type="PANTHER" id="PTHR11088">
    <property type="entry name" value="TRNA DIMETHYLALLYLTRANSFERASE"/>
    <property type="match status" value="1"/>
</dbReference>
<organism evidence="14 15">
    <name type="scientific">Brevibacterium aurantiacum</name>
    <dbReference type="NCBI Taxonomy" id="273384"/>
    <lineage>
        <taxon>Bacteria</taxon>
        <taxon>Bacillati</taxon>
        <taxon>Actinomycetota</taxon>
        <taxon>Actinomycetes</taxon>
        <taxon>Micrococcales</taxon>
        <taxon>Brevibacteriaceae</taxon>
        <taxon>Brevibacterium</taxon>
    </lineage>
</organism>
<proteinExistence type="inferred from homology"/>
<dbReference type="Gene3D" id="1.10.20.140">
    <property type="match status" value="1"/>
</dbReference>